<dbReference type="EC" id="2.3.2.13" evidence="7"/>
<evidence type="ECO:0000256" key="7">
    <source>
        <dbReference type="ARBA" id="ARBA00024222"/>
    </source>
</evidence>
<dbReference type="GO" id="GO:0005739">
    <property type="term" value="C:mitochondrion"/>
    <property type="evidence" value="ECO:0007669"/>
    <property type="project" value="TreeGrafter"/>
</dbReference>
<dbReference type="InterPro" id="IPR050779">
    <property type="entry name" value="Transglutaminase"/>
</dbReference>
<dbReference type="SUPFAM" id="SSF49309">
    <property type="entry name" value="Transglutaminase, two C-terminal domains"/>
    <property type="match status" value="2"/>
</dbReference>
<dbReference type="SMART" id="SM00460">
    <property type="entry name" value="TGc"/>
    <property type="match status" value="1"/>
</dbReference>
<dbReference type="PANTHER" id="PTHR11590:SF80">
    <property type="entry name" value="TRANSGLUTAMINASE 5,-LIKE"/>
    <property type="match status" value="1"/>
</dbReference>
<protein>
    <recommendedName>
        <fullName evidence="7">protein-glutamine gamma-glutamyltransferase</fullName>
        <ecNumber evidence="7">2.3.2.13</ecNumber>
    </recommendedName>
</protein>
<keyword evidence="11" id="KW-1185">Reference proteome</keyword>
<evidence type="ECO:0000256" key="4">
    <source>
        <dbReference type="ARBA" id="ARBA00022723"/>
    </source>
</evidence>
<organism evidence="10 11">
    <name type="scientific">Aldrovandia affinis</name>
    <dbReference type="NCBI Taxonomy" id="143900"/>
    <lineage>
        <taxon>Eukaryota</taxon>
        <taxon>Metazoa</taxon>
        <taxon>Chordata</taxon>
        <taxon>Craniata</taxon>
        <taxon>Vertebrata</taxon>
        <taxon>Euteleostomi</taxon>
        <taxon>Actinopterygii</taxon>
        <taxon>Neopterygii</taxon>
        <taxon>Teleostei</taxon>
        <taxon>Notacanthiformes</taxon>
        <taxon>Halosauridae</taxon>
        <taxon>Aldrovandia</taxon>
    </lineage>
</organism>
<evidence type="ECO:0000256" key="1">
    <source>
        <dbReference type="ARBA" id="ARBA00001913"/>
    </source>
</evidence>
<dbReference type="InterPro" id="IPR036985">
    <property type="entry name" value="Transglutaminase-like_sf"/>
</dbReference>
<evidence type="ECO:0000256" key="5">
    <source>
        <dbReference type="ARBA" id="ARBA00022837"/>
    </source>
</evidence>
<evidence type="ECO:0000313" key="10">
    <source>
        <dbReference type="EMBL" id="KAJ8400572.1"/>
    </source>
</evidence>
<sequence>MDELNLKYVNLELLTNQLNHETQGLSSKTLVVRRGRPFKITMHFSGRPFNPDRDVLVFKVLLGDLYVQFSATLSKPQSPSGWSAEIQPGNIAHSQAVTVRIFPPPRFPVGLYHLHLHVLGQSWQHSYMVGEFALLCNPWCPADSVYLPNEDLREEYVKNDFGFLYMGTAKNVESRPWEFGQFEEGILEICLFLLQVSPQHRRNRKSDYLRRADPVYLSRVVCAMINCEDDRGILKGNWSGDYRDGVHPSQWTGSADILKKWAKSQFNPVHYGQCWVFAAVMCTVMRVLGIPSRVVTNFNSAHDTNANLVIEEFYDEMGKKLHKSQDSIWNFHVWVECWMARSDLGSGFDGWQVLDPTPQERSEGIYCCGPSPVRGIKERRLDLIYDIPFVYAEVNADVHTVIVKNGRVLSQSVDKERVGAIICTKSLGSNLPQDVTDTYKYPRAPMRTNETMSTRTRRSNSRLGVNNSFAVSLSLHKAPVAGETIFFSVTVTNKDNVPKTLKEHVNAQAKEFNSSPLDTFWEAHNILQIAPYGVKIITHQIPHSSYEQMLLGDSLVNLAVVMQDLGSHERVLATEEFNIPNPQISIQVADDDSILTKKEHDARLVFRNPYHVAVSGVMTVMGAGLLEGKVQSNVYLQPGDVMEETITFTPKKAGTKMLQASLVFTNSPVVIRGFLTVCVKPA</sequence>
<evidence type="ECO:0000256" key="2">
    <source>
        <dbReference type="ARBA" id="ARBA00005968"/>
    </source>
</evidence>
<keyword evidence="4" id="KW-0479">Metal-binding</keyword>
<keyword evidence="5" id="KW-0106">Calcium</keyword>
<dbReference type="Gene3D" id="3.90.260.10">
    <property type="entry name" value="Transglutaminase-like"/>
    <property type="match status" value="1"/>
</dbReference>
<keyword evidence="6" id="KW-0012">Acyltransferase</keyword>
<dbReference type="Proteomes" id="UP001221898">
    <property type="component" value="Unassembled WGS sequence"/>
</dbReference>
<reference evidence="10" key="1">
    <citation type="journal article" date="2023" name="Science">
        <title>Genome structures resolve the early diversification of teleost fishes.</title>
        <authorList>
            <person name="Parey E."/>
            <person name="Louis A."/>
            <person name="Montfort J."/>
            <person name="Bouchez O."/>
            <person name="Roques C."/>
            <person name="Iampietro C."/>
            <person name="Lluch J."/>
            <person name="Castinel A."/>
            <person name="Donnadieu C."/>
            <person name="Desvignes T."/>
            <person name="Floi Bucao C."/>
            <person name="Jouanno E."/>
            <person name="Wen M."/>
            <person name="Mejri S."/>
            <person name="Dirks R."/>
            <person name="Jansen H."/>
            <person name="Henkel C."/>
            <person name="Chen W.J."/>
            <person name="Zahm M."/>
            <person name="Cabau C."/>
            <person name="Klopp C."/>
            <person name="Thompson A.W."/>
            <person name="Robinson-Rechavi M."/>
            <person name="Braasch I."/>
            <person name="Lecointre G."/>
            <person name="Bobe J."/>
            <person name="Postlethwait J.H."/>
            <person name="Berthelot C."/>
            <person name="Roest Crollius H."/>
            <person name="Guiguen Y."/>
        </authorList>
    </citation>
    <scope>NUCLEOTIDE SEQUENCE</scope>
    <source>
        <strain evidence="10">NC1722</strain>
    </source>
</reference>
<dbReference type="AlphaFoldDB" id="A0AAD7WKT8"/>
<dbReference type="PIRSF" id="PIRSF000459">
    <property type="entry name" value="TGM_EBP42"/>
    <property type="match status" value="1"/>
</dbReference>
<evidence type="ECO:0000256" key="8">
    <source>
        <dbReference type="PIRSR" id="PIRSR000459-1"/>
    </source>
</evidence>
<dbReference type="Gene3D" id="2.60.40.10">
    <property type="entry name" value="Immunoglobulins"/>
    <property type="match status" value="3"/>
</dbReference>
<dbReference type="EMBL" id="JAINUG010000075">
    <property type="protein sequence ID" value="KAJ8400572.1"/>
    <property type="molecule type" value="Genomic_DNA"/>
</dbReference>
<dbReference type="InterPro" id="IPR002931">
    <property type="entry name" value="Transglutaminase-like"/>
</dbReference>
<feature type="active site" evidence="8">
    <location>
        <position position="274"/>
    </location>
</feature>
<comment type="similarity">
    <text evidence="2">Belongs to the transglutaminase superfamily. Transglutaminase family.</text>
</comment>
<evidence type="ECO:0000259" key="9">
    <source>
        <dbReference type="SMART" id="SM00460"/>
    </source>
</evidence>
<name>A0AAD7WKT8_9TELE</name>
<feature type="active site" evidence="8">
    <location>
        <position position="355"/>
    </location>
</feature>
<feature type="active site" evidence="8">
    <location>
        <position position="332"/>
    </location>
</feature>
<dbReference type="GO" id="GO:0003810">
    <property type="term" value="F:protein-glutamine gamma-glutamyltransferase activity"/>
    <property type="evidence" value="ECO:0007669"/>
    <property type="project" value="UniProtKB-EC"/>
</dbReference>
<feature type="domain" description="Transglutaminase-like" evidence="9">
    <location>
        <begin position="266"/>
        <end position="358"/>
    </location>
</feature>
<comment type="caution">
    <text evidence="10">The sequence shown here is derived from an EMBL/GenBank/DDBJ whole genome shotgun (WGS) entry which is preliminary data.</text>
</comment>
<proteinExistence type="inferred from homology"/>
<dbReference type="GO" id="GO:0046872">
    <property type="term" value="F:metal ion binding"/>
    <property type="evidence" value="ECO:0007669"/>
    <property type="project" value="UniProtKB-KW"/>
</dbReference>
<gene>
    <name evidence="10" type="ORF">AAFF_G00393410</name>
</gene>
<evidence type="ECO:0000256" key="3">
    <source>
        <dbReference type="ARBA" id="ARBA00022679"/>
    </source>
</evidence>
<dbReference type="InterPro" id="IPR013783">
    <property type="entry name" value="Ig-like_fold"/>
</dbReference>
<dbReference type="InterPro" id="IPR036238">
    <property type="entry name" value="Transglutaminase_C_sf"/>
</dbReference>
<dbReference type="SUPFAM" id="SSF81296">
    <property type="entry name" value="E set domains"/>
    <property type="match status" value="1"/>
</dbReference>
<dbReference type="Pfam" id="PF01841">
    <property type="entry name" value="Transglut_core"/>
    <property type="match status" value="1"/>
</dbReference>
<dbReference type="InterPro" id="IPR001102">
    <property type="entry name" value="Transglutaminase_N"/>
</dbReference>
<dbReference type="InterPro" id="IPR038765">
    <property type="entry name" value="Papain-like_cys_pep_sf"/>
</dbReference>
<dbReference type="SUPFAM" id="SSF54001">
    <property type="entry name" value="Cysteine proteinases"/>
    <property type="match status" value="1"/>
</dbReference>
<comment type="cofactor">
    <cofactor evidence="1">
        <name>Ca(2+)</name>
        <dbReference type="ChEBI" id="CHEBI:29108"/>
    </cofactor>
</comment>
<evidence type="ECO:0000256" key="6">
    <source>
        <dbReference type="ARBA" id="ARBA00023315"/>
    </source>
</evidence>
<dbReference type="FunFam" id="3.90.260.10:FF:000001">
    <property type="entry name" value="Protein-glutamine gamma-glutamyltransferase 2"/>
    <property type="match status" value="1"/>
</dbReference>
<dbReference type="InterPro" id="IPR014756">
    <property type="entry name" value="Ig_E-set"/>
</dbReference>
<accession>A0AAD7WKT8</accession>
<dbReference type="InterPro" id="IPR023608">
    <property type="entry name" value="Transglutaminase_animal"/>
</dbReference>
<keyword evidence="3" id="KW-0808">Transferase</keyword>
<dbReference type="PANTHER" id="PTHR11590">
    <property type="entry name" value="PROTEIN-GLUTAMINE GAMMA-GLUTAMYLTRANSFERASE"/>
    <property type="match status" value="1"/>
</dbReference>
<evidence type="ECO:0000313" key="11">
    <source>
        <dbReference type="Proteomes" id="UP001221898"/>
    </source>
</evidence>
<dbReference type="Pfam" id="PF00868">
    <property type="entry name" value="Transglut_N"/>
    <property type="match status" value="1"/>
</dbReference>
<dbReference type="GO" id="GO:0007399">
    <property type="term" value="P:nervous system development"/>
    <property type="evidence" value="ECO:0007669"/>
    <property type="project" value="UniProtKB-ARBA"/>
</dbReference>